<dbReference type="SMART" id="SM00331">
    <property type="entry name" value="PP2C_SIG"/>
    <property type="match status" value="1"/>
</dbReference>
<feature type="domain" description="PPM-type phosphatase" evidence="4">
    <location>
        <begin position="145"/>
        <end position="391"/>
    </location>
</feature>
<dbReference type="PANTHER" id="PTHR43156">
    <property type="entry name" value="STAGE II SPORULATION PROTEIN E-RELATED"/>
    <property type="match status" value="1"/>
</dbReference>
<evidence type="ECO:0000256" key="2">
    <source>
        <dbReference type="SAM" id="MobiDB-lite"/>
    </source>
</evidence>
<evidence type="ECO:0000313" key="6">
    <source>
        <dbReference type="Proteomes" id="UP000472710"/>
    </source>
</evidence>
<dbReference type="PANTHER" id="PTHR43156:SF2">
    <property type="entry name" value="STAGE II SPORULATION PROTEIN E"/>
    <property type="match status" value="1"/>
</dbReference>
<proteinExistence type="predicted"/>
<organism evidence="5 6">
    <name type="scientific">Streptomyces diastaticus subsp. diastaticus</name>
    <dbReference type="NCBI Taxonomy" id="68040"/>
    <lineage>
        <taxon>Bacteria</taxon>
        <taxon>Bacillati</taxon>
        <taxon>Actinomycetota</taxon>
        <taxon>Actinomycetes</taxon>
        <taxon>Kitasatosporales</taxon>
        <taxon>Streptomycetaceae</taxon>
        <taxon>Streptomyces</taxon>
        <taxon>Streptomyces diastaticus group</taxon>
    </lineage>
</organism>
<sequence length="422" mass="44650">MARNAVWSRRGDEPRWLSGAPAPTWLRWLPVVLLVFIPLLQLLVDRPVDLGFLLGAIPPLATLAYGPFGTAVFSAAVLVLLNISTINLDRPGRGDVIAVTFVAVLSVAISWMRRRRAVQITTIRTVAEAAQLAVLPPLPPRVDVVRCAGLYRPAQRGTLVGGDFFDVRRGPYGVRALVGDVQGHGIAAVGTVTSILGAFREAVLDEEDLADVAARLDRRLVVDAADAAAGAITVARVPEGDPDSVVGEPPVGQRSDPTSGELFATALLLEFRPGSGEVGVVSCGHPAPVLLRGATAHEIEVQPAPPLGLGFAGSDRPVERDVRLQPGDRVLAVTDGVTEARNDAEVFYPLVDRAAQLAAEDPGELIAAIWRDLVGYARTIDDDVALLVFAPDPEGEEPDTGTVTGEVLESRESGGKENRGES</sequence>
<evidence type="ECO:0000256" key="1">
    <source>
        <dbReference type="ARBA" id="ARBA00022801"/>
    </source>
</evidence>
<feature type="transmembrane region" description="Helical" evidence="3">
    <location>
        <begin position="95"/>
        <end position="112"/>
    </location>
</feature>
<keyword evidence="3" id="KW-1133">Transmembrane helix</keyword>
<dbReference type="Proteomes" id="UP000472710">
    <property type="component" value="Unassembled WGS sequence"/>
</dbReference>
<evidence type="ECO:0000256" key="3">
    <source>
        <dbReference type="SAM" id="Phobius"/>
    </source>
</evidence>
<keyword evidence="1" id="KW-0378">Hydrolase</keyword>
<dbReference type="InterPro" id="IPR036457">
    <property type="entry name" value="PPM-type-like_dom_sf"/>
</dbReference>
<gene>
    <name evidence="5" type="ORF">Sdia_21710</name>
</gene>
<protein>
    <submittedName>
        <fullName evidence="5">Membrane protein</fullName>
    </submittedName>
</protein>
<keyword evidence="3" id="KW-0812">Transmembrane</keyword>
<name>A0ABQ1CMP9_STRDI</name>
<feature type="transmembrane region" description="Helical" evidence="3">
    <location>
        <begin position="25"/>
        <end position="44"/>
    </location>
</feature>
<feature type="compositionally biased region" description="Basic and acidic residues" evidence="2">
    <location>
        <begin position="408"/>
        <end position="422"/>
    </location>
</feature>
<feature type="transmembrane region" description="Helical" evidence="3">
    <location>
        <begin position="64"/>
        <end position="83"/>
    </location>
</feature>
<comment type="caution">
    <text evidence="5">The sequence shown here is derived from an EMBL/GenBank/DDBJ whole genome shotgun (WGS) entry which is preliminary data.</text>
</comment>
<accession>A0ABQ1CMP9</accession>
<dbReference type="SUPFAM" id="SSF81606">
    <property type="entry name" value="PP2C-like"/>
    <property type="match status" value="1"/>
</dbReference>
<evidence type="ECO:0000313" key="5">
    <source>
        <dbReference type="EMBL" id="GFH71403.1"/>
    </source>
</evidence>
<keyword evidence="3" id="KW-0472">Membrane</keyword>
<dbReference type="Gene3D" id="3.60.40.10">
    <property type="entry name" value="PPM-type phosphatase domain"/>
    <property type="match status" value="1"/>
</dbReference>
<dbReference type="InterPro" id="IPR052016">
    <property type="entry name" value="Bact_Sigma-Reg"/>
</dbReference>
<dbReference type="InterPro" id="IPR001932">
    <property type="entry name" value="PPM-type_phosphatase-like_dom"/>
</dbReference>
<dbReference type="Pfam" id="PF07228">
    <property type="entry name" value="SpoIIE"/>
    <property type="match status" value="1"/>
</dbReference>
<dbReference type="EMBL" id="BLLN01000003">
    <property type="protein sequence ID" value="GFH71403.1"/>
    <property type="molecule type" value="Genomic_DNA"/>
</dbReference>
<feature type="region of interest" description="Disordered" evidence="2">
    <location>
        <begin position="391"/>
        <end position="422"/>
    </location>
</feature>
<evidence type="ECO:0000259" key="4">
    <source>
        <dbReference type="SMART" id="SM00331"/>
    </source>
</evidence>
<reference evidence="5 6" key="1">
    <citation type="submission" date="2020-02" db="EMBL/GenBank/DDBJ databases">
        <title>Whole genome shotgun sequence of Streptomyces diastaticus subsp. diastaticus NBRC 13412.</title>
        <authorList>
            <person name="Ichikawa N."/>
            <person name="Komaki H."/>
            <person name="Tamura T."/>
        </authorList>
    </citation>
    <scope>NUCLEOTIDE SEQUENCE [LARGE SCALE GENOMIC DNA]</scope>
    <source>
        <strain evidence="5 6">NBRC 13412</strain>
    </source>
</reference>
<keyword evidence="6" id="KW-1185">Reference proteome</keyword>